<organism evidence="17">
    <name type="scientific">Hemidactylus bowringii</name>
    <dbReference type="NCBI Taxonomy" id="146913"/>
    <lineage>
        <taxon>Eukaryota</taxon>
        <taxon>Metazoa</taxon>
        <taxon>Chordata</taxon>
        <taxon>Craniata</taxon>
        <taxon>Vertebrata</taxon>
        <taxon>Euteleostomi</taxon>
        <taxon>Lepidosauria</taxon>
        <taxon>Squamata</taxon>
        <taxon>Bifurcata</taxon>
        <taxon>Gekkota</taxon>
        <taxon>Gekkonidae</taxon>
        <taxon>Gekkoninae</taxon>
        <taxon>Hemidactylus</taxon>
    </lineage>
</organism>
<feature type="transmembrane region" description="Helical" evidence="15">
    <location>
        <begin position="29"/>
        <end position="46"/>
    </location>
</feature>
<gene>
    <name evidence="17" type="primary">ND6</name>
</gene>
<keyword evidence="6 15" id="KW-0679">Respiratory chain</keyword>
<evidence type="ECO:0000256" key="5">
    <source>
        <dbReference type="ARBA" id="ARBA00022448"/>
    </source>
</evidence>
<feature type="transmembrane region" description="Helical" evidence="15">
    <location>
        <begin position="53"/>
        <end position="72"/>
    </location>
</feature>
<comment type="similarity">
    <text evidence="2 15">Belongs to the complex I subunit 6 family.</text>
</comment>
<evidence type="ECO:0000256" key="9">
    <source>
        <dbReference type="ARBA" id="ARBA00022982"/>
    </source>
</evidence>
<evidence type="ECO:0000256" key="15">
    <source>
        <dbReference type="RuleBase" id="RU004430"/>
    </source>
</evidence>
<dbReference type="CTD" id="4541"/>
<dbReference type="EC" id="7.1.1.2" evidence="3 15"/>
<evidence type="ECO:0000256" key="7">
    <source>
        <dbReference type="ARBA" id="ARBA00022692"/>
    </source>
</evidence>
<dbReference type="GeneID" id="22549023"/>
<dbReference type="AlphaFoldDB" id="A0A0A7E7A4"/>
<keyword evidence="8 15" id="KW-1278">Translocase</keyword>
<feature type="signal peptide" evidence="16">
    <location>
        <begin position="1"/>
        <end position="21"/>
    </location>
</feature>
<dbReference type="GO" id="GO:0008137">
    <property type="term" value="F:NADH dehydrogenase (ubiquinone) activity"/>
    <property type="evidence" value="ECO:0007669"/>
    <property type="project" value="UniProtKB-UniRule"/>
</dbReference>
<evidence type="ECO:0000256" key="1">
    <source>
        <dbReference type="ARBA" id="ARBA00004225"/>
    </source>
</evidence>
<keyword evidence="5 15" id="KW-0813">Transport</keyword>
<keyword evidence="11 15" id="KW-0520">NAD</keyword>
<evidence type="ECO:0000256" key="16">
    <source>
        <dbReference type="SAM" id="SignalP"/>
    </source>
</evidence>
<feature type="transmembrane region" description="Helical" evidence="15">
    <location>
        <begin position="134"/>
        <end position="157"/>
    </location>
</feature>
<evidence type="ECO:0000313" key="17">
    <source>
        <dbReference type="EMBL" id="AIY61209.1"/>
    </source>
</evidence>
<feature type="chain" id="PRO_5002027735" description="NADH-ubiquinone oxidoreductase chain 6" evidence="16">
    <location>
        <begin position="22"/>
        <end position="172"/>
    </location>
</feature>
<evidence type="ECO:0000256" key="6">
    <source>
        <dbReference type="ARBA" id="ARBA00022660"/>
    </source>
</evidence>
<dbReference type="PANTHER" id="PTHR11435:SF1">
    <property type="entry name" value="NADH-UBIQUINONE OXIDOREDUCTASE CHAIN 6"/>
    <property type="match status" value="1"/>
</dbReference>
<dbReference type="RefSeq" id="YP_009112237.1">
    <property type="nucleotide sequence ID" value="NC_025938.1"/>
</dbReference>
<proteinExistence type="inferred from homology"/>
<protein>
    <recommendedName>
        <fullName evidence="4 15">NADH-ubiquinone oxidoreductase chain 6</fullName>
        <ecNumber evidence="3 15">7.1.1.2</ecNumber>
    </recommendedName>
</protein>
<evidence type="ECO:0000256" key="14">
    <source>
        <dbReference type="ARBA" id="ARBA00049551"/>
    </source>
</evidence>
<evidence type="ECO:0000256" key="2">
    <source>
        <dbReference type="ARBA" id="ARBA00005698"/>
    </source>
</evidence>
<dbReference type="EMBL" id="KM508815">
    <property type="protein sequence ID" value="AIY61209.1"/>
    <property type="molecule type" value="Genomic_DNA"/>
</dbReference>
<comment type="subcellular location">
    <subcellularLocation>
        <location evidence="1 15">Mitochondrion membrane</location>
        <topology evidence="1 15">Multi-pass membrane protein</topology>
    </subcellularLocation>
</comment>
<dbReference type="Pfam" id="PF00499">
    <property type="entry name" value="Oxidored_q3"/>
    <property type="match status" value="1"/>
</dbReference>
<name>A0A0A7E7A4_9SAUR</name>
<evidence type="ECO:0000256" key="3">
    <source>
        <dbReference type="ARBA" id="ARBA00012944"/>
    </source>
</evidence>
<sequence length="172" mass="17957">MTYLLFFFMVCLILGMVGVASNPAPYFGVVGLVVGVCGGCGVLLSLGASFVGLVLFLIYLGGMLVVFAYSVALAAEPYPEAWGGGGSVGYALVYLLLVGFIGGVVVKVLELWGCNGGGGFVENLRGDFDGVVMLYYDVAGVLLLCVWGLLLTLFVVFELARGFVCGGLRLPK</sequence>
<dbReference type="PANTHER" id="PTHR11435">
    <property type="entry name" value="NADH UBIQUINONE OXIDOREDUCTASE SUBUNIT ND6"/>
    <property type="match status" value="1"/>
</dbReference>
<keyword evidence="12 15" id="KW-0496">Mitochondrion</keyword>
<evidence type="ECO:0000256" key="12">
    <source>
        <dbReference type="ARBA" id="ARBA00023128"/>
    </source>
</evidence>
<reference evidence="17" key="1">
    <citation type="submission" date="2014-09" db="EMBL/GenBank/DDBJ databases">
        <title>Complete mitochondrial genome of Hemidactylus bowringii.</title>
        <authorList>
            <person name="Qin X."/>
            <person name="Hou L."/>
            <person name="Yang X."/>
            <person name="Zhang Y."/>
        </authorList>
    </citation>
    <scope>NUCLEOTIDE SEQUENCE</scope>
</reference>
<evidence type="ECO:0000256" key="10">
    <source>
        <dbReference type="ARBA" id="ARBA00022989"/>
    </source>
</evidence>
<evidence type="ECO:0000256" key="8">
    <source>
        <dbReference type="ARBA" id="ARBA00022967"/>
    </source>
</evidence>
<keyword evidence="15" id="KW-0830">Ubiquinone</keyword>
<dbReference type="GO" id="GO:0031966">
    <property type="term" value="C:mitochondrial membrane"/>
    <property type="evidence" value="ECO:0007669"/>
    <property type="project" value="UniProtKB-SubCell"/>
</dbReference>
<keyword evidence="7 15" id="KW-0812">Transmembrane</keyword>
<comment type="catalytic activity">
    <reaction evidence="14 15">
        <text>a ubiquinone + NADH + 5 H(+)(in) = a ubiquinol + NAD(+) + 4 H(+)(out)</text>
        <dbReference type="Rhea" id="RHEA:29091"/>
        <dbReference type="Rhea" id="RHEA-COMP:9565"/>
        <dbReference type="Rhea" id="RHEA-COMP:9566"/>
        <dbReference type="ChEBI" id="CHEBI:15378"/>
        <dbReference type="ChEBI" id="CHEBI:16389"/>
        <dbReference type="ChEBI" id="CHEBI:17976"/>
        <dbReference type="ChEBI" id="CHEBI:57540"/>
        <dbReference type="ChEBI" id="CHEBI:57945"/>
        <dbReference type="EC" id="7.1.1.2"/>
    </reaction>
</comment>
<keyword evidence="10 15" id="KW-1133">Transmembrane helix</keyword>
<evidence type="ECO:0000256" key="11">
    <source>
        <dbReference type="ARBA" id="ARBA00023027"/>
    </source>
</evidence>
<accession>A0A0A7E7A4</accession>
<dbReference type="Gene3D" id="1.20.120.1200">
    <property type="entry name" value="NADH-ubiquinone/plastoquinone oxidoreductase chain 6, subunit NuoJ"/>
    <property type="match status" value="1"/>
</dbReference>
<dbReference type="InterPro" id="IPR001457">
    <property type="entry name" value="NADH_UbQ/plastoQ_OxRdtase_su6"/>
</dbReference>
<keyword evidence="16" id="KW-0732">Signal</keyword>
<keyword evidence="13 15" id="KW-0472">Membrane</keyword>
<evidence type="ECO:0000256" key="4">
    <source>
        <dbReference type="ARBA" id="ARBA00021095"/>
    </source>
</evidence>
<dbReference type="InterPro" id="IPR050269">
    <property type="entry name" value="ComplexI_Subunit6"/>
</dbReference>
<geneLocation type="mitochondrion" evidence="17"/>
<dbReference type="InterPro" id="IPR042106">
    <property type="entry name" value="Nuo/plastoQ_OxRdtase_6_NuoJ"/>
</dbReference>
<keyword evidence="9 15" id="KW-0249">Electron transport</keyword>
<feature type="transmembrane region" description="Helical" evidence="15">
    <location>
        <begin position="92"/>
        <end position="113"/>
    </location>
</feature>
<comment type="function">
    <text evidence="15">Core subunit of the mitochondrial membrane respiratory chain NADH dehydrogenase (Complex I) which catalyzes electron transfer from NADH through the respiratory chain, using ubiquinone as an electron acceptor. Essential for the catalytic activity and assembly of complex I.</text>
</comment>
<evidence type="ECO:0000256" key="13">
    <source>
        <dbReference type="ARBA" id="ARBA00023136"/>
    </source>
</evidence>